<name>A0A9D2I4U0_9FIRM</name>
<dbReference type="EMBL" id="DWYY01000036">
    <property type="protein sequence ID" value="HJA92092.1"/>
    <property type="molecule type" value="Genomic_DNA"/>
</dbReference>
<reference evidence="1" key="2">
    <citation type="submission" date="2021-04" db="EMBL/GenBank/DDBJ databases">
        <authorList>
            <person name="Gilroy R."/>
        </authorList>
    </citation>
    <scope>NUCLEOTIDE SEQUENCE</scope>
    <source>
        <strain evidence="1">CHK179-7159</strain>
    </source>
</reference>
<sequence length="61" mass="6828">MEEIMISVPYGDFVDGVQARADLDSIRAMITEKQAFCSDSIMAILGIPIKDYNPFEEKENA</sequence>
<reference evidence="1" key="1">
    <citation type="journal article" date="2021" name="PeerJ">
        <title>Extensive microbial diversity within the chicken gut microbiome revealed by metagenomics and culture.</title>
        <authorList>
            <person name="Gilroy R."/>
            <person name="Ravi A."/>
            <person name="Getino M."/>
            <person name="Pursley I."/>
            <person name="Horton D.L."/>
            <person name="Alikhan N.F."/>
            <person name="Baker D."/>
            <person name="Gharbi K."/>
            <person name="Hall N."/>
            <person name="Watson M."/>
            <person name="Adriaenssens E.M."/>
            <person name="Foster-Nyarko E."/>
            <person name="Jarju S."/>
            <person name="Secka A."/>
            <person name="Antonio M."/>
            <person name="Oren A."/>
            <person name="Chaudhuri R.R."/>
            <person name="La Ragione R."/>
            <person name="Hildebrand F."/>
            <person name="Pallen M.J."/>
        </authorList>
    </citation>
    <scope>NUCLEOTIDE SEQUENCE</scope>
    <source>
        <strain evidence="1">CHK179-7159</strain>
    </source>
</reference>
<proteinExistence type="predicted"/>
<dbReference type="AlphaFoldDB" id="A0A9D2I4U0"/>
<dbReference type="Proteomes" id="UP000886858">
    <property type="component" value="Unassembled WGS sequence"/>
</dbReference>
<organism evidence="1 2">
    <name type="scientific">Candidatus Eisenbergiella merdipullorum</name>
    <dbReference type="NCBI Taxonomy" id="2838553"/>
    <lineage>
        <taxon>Bacteria</taxon>
        <taxon>Bacillati</taxon>
        <taxon>Bacillota</taxon>
        <taxon>Clostridia</taxon>
        <taxon>Lachnospirales</taxon>
        <taxon>Lachnospiraceae</taxon>
        <taxon>Eisenbergiella</taxon>
    </lineage>
</organism>
<comment type="caution">
    <text evidence="1">The sequence shown here is derived from an EMBL/GenBank/DDBJ whole genome shotgun (WGS) entry which is preliminary data.</text>
</comment>
<evidence type="ECO:0000313" key="1">
    <source>
        <dbReference type="EMBL" id="HJA92092.1"/>
    </source>
</evidence>
<protein>
    <submittedName>
        <fullName evidence="1">Uncharacterized protein</fullName>
    </submittedName>
</protein>
<accession>A0A9D2I4U0</accession>
<gene>
    <name evidence="1" type="ORF">H9717_03050</name>
</gene>
<evidence type="ECO:0000313" key="2">
    <source>
        <dbReference type="Proteomes" id="UP000886858"/>
    </source>
</evidence>